<comment type="subunit">
    <text evidence="6 8">Part of the 50S ribosomal subunit.</text>
</comment>
<dbReference type="Gene3D" id="3.90.1170.10">
    <property type="entry name" value="Ribosomal protein L10e/L16"/>
    <property type="match status" value="1"/>
</dbReference>
<dbReference type="PROSITE" id="PS00701">
    <property type="entry name" value="RIBOSOMAL_L16_2"/>
    <property type="match status" value="1"/>
</dbReference>
<dbReference type="CDD" id="cd01433">
    <property type="entry name" value="Ribosomal_L16_L10e"/>
    <property type="match status" value="1"/>
</dbReference>
<keyword evidence="2 6" id="KW-0820">tRNA-binding</keyword>
<dbReference type="GO" id="GO:0019843">
    <property type="term" value="F:rRNA binding"/>
    <property type="evidence" value="ECO:0007669"/>
    <property type="project" value="UniProtKB-UniRule"/>
</dbReference>
<gene>
    <name evidence="6" type="primary">rplP</name>
</gene>
<dbReference type="InterPro" id="IPR020798">
    <property type="entry name" value="Ribosomal_uL16_CS"/>
</dbReference>
<comment type="function">
    <text evidence="6 8">Binds 23S rRNA and is also seen to make contacts with the A and possibly P site tRNAs.</text>
</comment>
<proteinExistence type="inferred from homology"/>
<dbReference type="SUPFAM" id="SSF54686">
    <property type="entry name" value="Ribosomal protein L16p/L10e"/>
    <property type="match status" value="1"/>
</dbReference>
<dbReference type="InterPro" id="IPR036920">
    <property type="entry name" value="Ribosomal_uL16_sf"/>
</dbReference>
<reference evidence="9" key="1">
    <citation type="journal article" date="2015" name="ISME J.">
        <title>Aquifer environment selects for microbial species cohorts in sediment and groundwater.</title>
        <authorList>
            <person name="Hug L.A."/>
            <person name="Thomas B.C."/>
            <person name="Brown C.T."/>
            <person name="Frischkorn K.R."/>
            <person name="Williams K.H."/>
            <person name="Tringe S.G."/>
            <person name="Banfield J.F."/>
        </authorList>
    </citation>
    <scope>NUCLEOTIDE SEQUENCE</scope>
</reference>
<dbReference type="GO" id="GO:0003735">
    <property type="term" value="F:structural constituent of ribosome"/>
    <property type="evidence" value="ECO:0007669"/>
    <property type="project" value="InterPro"/>
</dbReference>
<dbReference type="EMBL" id="KT007018">
    <property type="protein sequence ID" value="AKQ03650.1"/>
    <property type="molecule type" value="Genomic_DNA"/>
</dbReference>
<evidence type="ECO:0000256" key="6">
    <source>
        <dbReference type="HAMAP-Rule" id="MF_01342"/>
    </source>
</evidence>
<dbReference type="HAMAP" id="MF_01342">
    <property type="entry name" value="Ribosomal_uL16"/>
    <property type="match status" value="1"/>
</dbReference>
<evidence type="ECO:0000256" key="4">
    <source>
        <dbReference type="ARBA" id="ARBA00023274"/>
    </source>
</evidence>
<dbReference type="Pfam" id="PF00252">
    <property type="entry name" value="Ribosomal_L16"/>
    <property type="match status" value="1"/>
</dbReference>
<evidence type="ECO:0000256" key="5">
    <source>
        <dbReference type="ARBA" id="ARBA00035198"/>
    </source>
</evidence>
<evidence type="ECO:0000256" key="2">
    <source>
        <dbReference type="ARBA" id="ARBA00022555"/>
    </source>
</evidence>
<dbReference type="InterPro" id="IPR047873">
    <property type="entry name" value="Ribosomal_uL16"/>
</dbReference>
<dbReference type="GO" id="GO:0000049">
    <property type="term" value="F:tRNA binding"/>
    <property type="evidence" value="ECO:0007669"/>
    <property type="project" value="UniProtKB-KW"/>
</dbReference>
<dbReference type="GO" id="GO:0006412">
    <property type="term" value="P:translation"/>
    <property type="evidence" value="ECO:0007669"/>
    <property type="project" value="UniProtKB-UniRule"/>
</dbReference>
<name>A0A0H4TA17_9BACT</name>
<dbReference type="PANTHER" id="PTHR12220">
    <property type="entry name" value="50S/60S RIBOSOMAL PROTEIN L16"/>
    <property type="match status" value="1"/>
</dbReference>
<evidence type="ECO:0000256" key="7">
    <source>
        <dbReference type="RuleBase" id="RU004413"/>
    </source>
</evidence>
<dbReference type="AlphaFoldDB" id="A0A0H4TA17"/>
<evidence type="ECO:0000256" key="8">
    <source>
        <dbReference type="RuleBase" id="RU004414"/>
    </source>
</evidence>
<dbReference type="PRINTS" id="PR00060">
    <property type="entry name" value="RIBOSOMALL16"/>
</dbReference>
<accession>A0A0H4TA17</accession>
<dbReference type="FunFam" id="3.90.1170.10:FF:000001">
    <property type="entry name" value="50S ribosomal protein L16"/>
    <property type="match status" value="1"/>
</dbReference>
<evidence type="ECO:0000256" key="3">
    <source>
        <dbReference type="ARBA" id="ARBA00022980"/>
    </source>
</evidence>
<keyword evidence="4 6" id="KW-0687">Ribonucleoprotein</keyword>
<dbReference type="NCBIfam" id="TIGR01164">
    <property type="entry name" value="rplP_bact"/>
    <property type="match status" value="1"/>
</dbReference>
<dbReference type="InterPro" id="IPR000114">
    <property type="entry name" value="Ribosomal_uL16_bact-type"/>
</dbReference>
<dbReference type="GO" id="GO:0022625">
    <property type="term" value="C:cytosolic large ribosomal subunit"/>
    <property type="evidence" value="ECO:0007669"/>
    <property type="project" value="TreeGrafter"/>
</dbReference>
<dbReference type="PANTHER" id="PTHR12220:SF13">
    <property type="entry name" value="LARGE RIBOSOMAL SUBUNIT PROTEIN UL16M"/>
    <property type="match status" value="1"/>
</dbReference>
<dbReference type="InterPro" id="IPR016180">
    <property type="entry name" value="Ribosomal_uL16_dom"/>
</dbReference>
<evidence type="ECO:0000256" key="1">
    <source>
        <dbReference type="ARBA" id="ARBA00008931"/>
    </source>
</evidence>
<keyword evidence="3 6" id="KW-0689">Ribosomal protein</keyword>
<keyword evidence="6 8" id="KW-0699">rRNA-binding</keyword>
<evidence type="ECO:0000313" key="9">
    <source>
        <dbReference type="EMBL" id="AKQ03650.1"/>
    </source>
</evidence>
<sequence length="136" mass="15411">MLMPRKMKYRKQQKGTLRKVATKGQNLVFGRYGLKALEARLISARQIEAARRAMTREIKRGGEVWIRIYPDKPKTALPVETRMGGGKGAVSHFVARVAPGTILFEMDGVTRELAKRAITLAAFKLPIRTRFVEKEE</sequence>
<keyword evidence="6 8" id="KW-0694">RNA-binding</keyword>
<comment type="similarity">
    <text evidence="1 6 7">Belongs to the universal ribosomal protein uL16 family.</text>
</comment>
<organism evidence="9">
    <name type="scientific">uncultured Berkelbacteria bacterium Rifle_16ft_4_minimus_38443</name>
    <dbReference type="NCBI Taxonomy" id="1665092"/>
    <lineage>
        <taxon>Bacteria</taxon>
        <taxon>Candidatus Berkelbacteria</taxon>
        <taxon>environmental samples</taxon>
    </lineage>
</organism>
<protein>
    <recommendedName>
        <fullName evidence="5 6">Large ribosomal subunit protein uL16</fullName>
    </recommendedName>
</protein>